<organism evidence="1 2">
    <name type="scientific">Brachionus plicatilis</name>
    <name type="common">Marine rotifer</name>
    <name type="synonym">Brachionus muelleri</name>
    <dbReference type="NCBI Taxonomy" id="10195"/>
    <lineage>
        <taxon>Eukaryota</taxon>
        <taxon>Metazoa</taxon>
        <taxon>Spiralia</taxon>
        <taxon>Gnathifera</taxon>
        <taxon>Rotifera</taxon>
        <taxon>Eurotatoria</taxon>
        <taxon>Monogononta</taxon>
        <taxon>Pseudotrocha</taxon>
        <taxon>Ploima</taxon>
        <taxon>Brachionidae</taxon>
        <taxon>Brachionus</taxon>
    </lineage>
</organism>
<evidence type="ECO:0000313" key="1">
    <source>
        <dbReference type="EMBL" id="RNA05094.1"/>
    </source>
</evidence>
<dbReference type="Proteomes" id="UP000276133">
    <property type="component" value="Unassembled WGS sequence"/>
</dbReference>
<gene>
    <name evidence="1" type="ORF">BpHYR1_005648</name>
</gene>
<sequence>MYSVTCHQFGIWQKVAKFVVSIMTITRKVLGGFFELIFNLLDHDTKFSFEKKFWDHDGDVNKMLRKLNKQTRLVFKKIKNLNSLKFLEEIKVNKGLRRYLLRICSNKTPLCADRLRILMKNVSTSFLYSSKPLFGELDSVEVDEHDVRINGESEAESGLELMQTTGCVS</sequence>
<protein>
    <submittedName>
        <fullName evidence="1">Uncharacterized protein</fullName>
    </submittedName>
</protein>
<reference evidence="1 2" key="1">
    <citation type="journal article" date="2018" name="Sci. Rep.">
        <title>Genomic signatures of local adaptation to the degree of environmental predictability in rotifers.</title>
        <authorList>
            <person name="Franch-Gras L."/>
            <person name="Hahn C."/>
            <person name="Garcia-Roger E.M."/>
            <person name="Carmona M.J."/>
            <person name="Serra M."/>
            <person name="Gomez A."/>
        </authorList>
    </citation>
    <scope>NUCLEOTIDE SEQUENCE [LARGE SCALE GENOMIC DNA]</scope>
    <source>
        <strain evidence="1">HYR1</strain>
    </source>
</reference>
<accession>A0A3M7Q1K7</accession>
<proteinExistence type="predicted"/>
<keyword evidence="2" id="KW-1185">Reference proteome</keyword>
<dbReference type="EMBL" id="REGN01007856">
    <property type="protein sequence ID" value="RNA05094.1"/>
    <property type="molecule type" value="Genomic_DNA"/>
</dbReference>
<comment type="caution">
    <text evidence="1">The sequence shown here is derived from an EMBL/GenBank/DDBJ whole genome shotgun (WGS) entry which is preliminary data.</text>
</comment>
<dbReference type="AlphaFoldDB" id="A0A3M7Q1K7"/>
<name>A0A3M7Q1K7_BRAPC</name>
<evidence type="ECO:0000313" key="2">
    <source>
        <dbReference type="Proteomes" id="UP000276133"/>
    </source>
</evidence>